<protein>
    <submittedName>
        <fullName evidence="2">Uncharacterized protein</fullName>
    </submittedName>
</protein>
<evidence type="ECO:0000256" key="1">
    <source>
        <dbReference type="SAM" id="Phobius"/>
    </source>
</evidence>
<feature type="transmembrane region" description="Helical" evidence="1">
    <location>
        <begin position="7"/>
        <end position="28"/>
    </location>
</feature>
<organism evidence="2 3">
    <name type="scientific">Telluria aromaticivorans</name>
    <dbReference type="NCBI Taxonomy" id="2725995"/>
    <lineage>
        <taxon>Bacteria</taxon>
        <taxon>Pseudomonadati</taxon>
        <taxon>Pseudomonadota</taxon>
        <taxon>Betaproteobacteria</taxon>
        <taxon>Burkholderiales</taxon>
        <taxon>Oxalobacteraceae</taxon>
        <taxon>Telluria group</taxon>
        <taxon>Telluria</taxon>
    </lineage>
</organism>
<name>A0A7Y2K3Q4_9BURK</name>
<keyword evidence="1" id="KW-0472">Membrane</keyword>
<comment type="caution">
    <text evidence="2">The sequence shown here is derived from an EMBL/GenBank/DDBJ whole genome shotgun (WGS) entry which is preliminary data.</text>
</comment>
<dbReference type="Proteomes" id="UP000533905">
    <property type="component" value="Unassembled WGS sequence"/>
</dbReference>
<keyword evidence="1" id="KW-1133">Transmembrane helix</keyword>
<feature type="transmembrane region" description="Helical" evidence="1">
    <location>
        <begin position="34"/>
        <end position="57"/>
    </location>
</feature>
<proteinExistence type="predicted"/>
<feature type="transmembrane region" description="Helical" evidence="1">
    <location>
        <begin position="78"/>
        <end position="102"/>
    </location>
</feature>
<keyword evidence="3" id="KW-1185">Reference proteome</keyword>
<accession>A0A7Y2K3Q4</accession>
<evidence type="ECO:0000313" key="3">
    <source>
        <dbReference type="Proteomes" id="UP000533905"/>
    </source>
</evidence>
<dbReference type="EMBL" id="JABAIV010000007">
    <property type="protein sequence ID" value="NNG24904.1"/>
    <property type="molecule type" value="Genomic_DNA"/>
</dbReference>
<evidence type="ECO:0000313" key="2">
    <source>
        <dbReference type="EMBL" id="NNG24904.1"/>
    </source>
</evidence>
<reference evidence="2 3" key="1">
    <citation type="submission" date="2020-04" db="EMBL/GenBank/DDBJ databases">
        <title>Massilia sp. nov., a cold adapted bacteria isolated from Arctic soil.</title>
        <authorList>
            <person name="Son J."/>
            <person name="Ka J.-O."/>
        </authorList>
    </citation>
    <scope>NUCLEOTIDE SEQUENCE [LARGE SCALE GENOMIC DNA]</scope>
    <source>
        <strain evidence="2 3">ML15P13</strain>
    </source>
</reference>
<keyword evidence="1" id="KW-0812">Transmembrane</keyword>
<dbReference type="RefSeq" id="WP_171087033.1">
    <property type="nucleotide sequence ID" value="NZ_JABAIV010000007.1"/>
</dbReference>
<sequence length="103" mass="11033">MMNHRGFAAMPTPLLWILAVLFGVPGLYDVATELTVAPLVDVLTSVSGLALGAFLLYCALKARQGKRAELESSRTTMVGYVCFGACILCFMVKVTSTAVRVFA</sequence>
<gene>
    <name evidence="2" type="ORF">HGB41_18120</name>
</gene>
<dbReference type="AlphaFoldDB" id="A0A7Y2K3Q4"/>